<protein>
    <submittedName>
        <fullName evidence="2">Ras-related protein Rab-35</fullName>
    </submittedName>
</protein>
<evidence type="ECO:0000313" key="1">
    <source>
        <dbReference type="Proteomes" id="UP000887579"/>
    </source>
</evidence>
<accession>A0AC34FFS1</accession>
<sequence>MANIPGIAGTGPRDYDHLFKLLIIGDSGVGKSSLLLRFSDNTFTQNYITTIGVDFKIRTIDMDGMRIKLQIWDTAGQERFRTITSTYYRGTHGVIVVYDVTNGESFSNVKRWLSEIDSNCDSVQRILVGNKCEDKENRVVVEEDARRLANTIKVDYFETSAKDNINVQEMFNAITRQVLNFKRTVGNPAEGNTENAGNGIKLNNQQRNPTKSRGRKCC</sequence>
<proteinExistence type="predicted"/>
<evidence type="ECO:0000313" key="2">
    <source>
        <dbReference type="WBParaSite" id="ES5_v2.g16011.t1"/>
    </source>
</evidence>
<dbReference type="Proteomes" id="UP000887579">
    <property type="component" value="Unplaced"/>
</dbReference>
<organism evidence="1 2">
    <name type="scientific">Panagrolaimus sp. ES5</name>
    <dbReference type="NCBI Taxonomy" id="591445"/>
    <lineage>
        <taxon>Eukaryota</taxon>
        <taxon>Metazoa</taxon>
        <taxon>Ecdysozoa</taxon>
        <taxon>Nematoda</taxon>
        <taxon>Chromadorea</taxon>
        <taxon>Rhabditida</taxon>
        <taxon>Tylenchina</taxon>
        <taxon>Panagrolaimomorpha</taxon>
        <taxon>Panagrolaimoidea</taxon>
        <taxon>Panagrolaimidae</taxon>
        <taxon>Panagrolaimus</taxon>
    </lineage>
</organism>
<name>A0AC34FFS1_9BILA</name>
<reference evidence="2" key="1">
    <citation type="submission" date="2022-11" db="UniProtKB">
        <authorList>
            <consortium name="WormBaseParasite"/>
        </authorList>
    </citation>
    <scope>IDENTIFICATION</scope>
</reference>
<dbReference type="WBParaSite" id="ES5_v2.g16011.t1">
    <property type="protein sequence ID" value="ES5_v2.g16011.t1"/>
    <property type="gene ID" value="ES5_v2.g16011"/>
</dbReference>